<protein>
    <recommendedName>
        <fullName evidence="4">Secreted protein</fullName>
    </recommendedName>
</protein>
<proteinExistence type="predicted"/>
<keyword evidence="3" id="KW-1185">Reference proteome</keyword>
<evidence type="ECO:0000313" key="3">
    <source>
        <dbReference type="Proteomes" id="UP001486207"/>
    </source>
</evidence>
<evidence type="ECO:0000256" key="1">
    <source>
        <dbReference type="SAM" id="MobiDB-lite"/>
    </source>
</evidence>
<dbReference type="EMBL" id="JBEPFB010000017">
    <property type="protein sequence ID" value="MER7377232.1"/>
    <property type="molecule type" value="Genomic_DNA"/>
</dbReference>
<evidence type="ECO:0008006" key="4">
    <source>
        <dbReference type="Google" id="ProtNLM"/>
    </source>
</evidence>
<feature type="region of interest" description="Disordered" evidence="1">
    <location>
        <begin position="182"/>
        <end position="201"/>
    </location>
</feature>
<name>A0ABV1Y044_9ACTN</name>
<comment type="caution">
    <text evidence="2">The sequence shown here is derived from an EMBL/GenBank/DDBJ whole genome shotgun (WGS) entry which is preliminary data.</text>
</comment>
<sequence>MKHTAVVAAVVAAGGLAVTAWGTMKSAQVADDQLAQSEAQKDDAARKLTSRVTMWEERQSGWNGPPHRIVANRNVEPVYVFYKISAAELHRSGTGDRWVHPHMGMVPLGTIPPCTRQDFSWKAISYQVDARWNIGFWEVTSLVVVEPSGVQWQRLPGGEIKGLTKSDRRDLALARKNSYVPLPVDHGKPNTSDLEQCGSVD</sequence>
<dbReference type="RefSeq" id="WP_190074112.1">
    <property type="nucleotide sequence ID" value="NZ_BNBM01000017.1"/>
</dbReference>
<organism evidence="2 3">
    <name type="scientific">Streptomyces lanatus</name>
    <dbReference type="NCBI Taxonomy" id="66900"/>
    <lineage>
        <taxon>Bacteria</taxon>
        <taxon>Bacillati</taxon>
        <taxon>Actinomycetota</taxon>
        <taxon>Actinomycetes</taxon>
        <taxon>Kitasatosporales</taxon>
        <taxon>Streptomycetaceae</taxon>
        <taxon>Streptomyces</taxon>
    </lineage>
</organism>
<gene>
    <name evidence="2" type="ORF">ABT384_31840</name>
</gene>
<accession>A0ABV1Y044</accession>
<reference evidence="2 3" key="1">
    <citation type="submission" date="2024-06" db="EMBL/GenBank/DDBJ databases">
        <title>The Natural Products Discovery Center: Release of the First 8490 Sequenced Strains for Exploring Actinobacteria Biosynthetic Diversity.</title>
        <authorList>
            <person name="Kalkreuter E."/>
            <person name="Kautsar S.A."/>
            <person name="Yang D."/>
            <person name="Bader C.D."/>
            <person name="Teijaro C.N."/>
            <person name="Fluegel L."/>
            <person name="Davis C.M."/>
            <person name="Simpson J.R."/>
            <person name="Lauterbach L."/>
            <person name="Steele A.D."/>
            <person name="Gui C."/>
            <person name="Meng S."/>
            <person name="Li G."/>
            <person name="Viehrig K."/>
            <person name="Ye F."/>
            <person name="Su P."/>
            <person name="Kiefer A.F."/>
            <person name="Nichols A."/>
            <person name="Cepeda A.J."/>
            <person name="Yan W."/>
            <person name="Fan B."/>
            <person name="Jiang Y."/>
            <person name="Adhikari A."/>
            <person name="Zheng C.-J."/>
            <person name="Schuster L."/>
            <person name="Cowan T.M."/>
            <person name="Smanski M.J."/>
            <person name="Chevrette M.G."/>
            <person name="De Carvalho L.P.S."/>
            <person name="Shen B."/>
        </authorList>
    </citation>
    <scope>NUCLEOTIDE SEQUENCE [LARGE SCALE GENOMIC DNA]</scope>
    <source>
        <strain evidence="2 3">NPDC000155</strain>
    </source>
</reference>
<evidence type="ECO:0000313" key="2">
    <source>
        <dbReference type="EMBL" id="MER7377232.1"/>
    </source>
</evidence>
<dbReference type="Proteomes" id="UP001486207">
    <property type="component" value="Unassembled WGS sequence"/>
</dbReference>